<comment type="subcellular location">
    <subcellularLocation>
        <location evidence="1">Nucleus</location>
    </subcellularLocation>
</comment>
<comment type="caution">
    <text evidence="6">The sequence shown here is derived from an EMBL/GenBank/DDBJ whole genome shotgun (WGS) entry which is preliminary data.</text>
</comment>
<dbReference type="GO" id="GO:0003677">
    <property type="term" value="F:DNA binding"/>
    <property type="evidence" value="ECO:0007669"/>
    <property type="project" value="TreeGrafter"/>
</dbReference>
<dbReference type="InterPro" id="IPR009057">
    <property type="entry name" value="Homeodomain-like_sf"/>
</dbReference>
<feature type="compositionally biased region" description="Polar residues" evidence="3">
    <location>
        <begin position="529"/>
        <end position="540"/>
    </location>
</feature>
<evidence type="ECO:0000256" key="1">
    <source>
        <dbReference type="ARBA" id="ARBA00004123"/>
    </source>
</evidence>
<dbReference type="Gene3D" id="1.10.10.60">
    <property type="entry name" value="Homeodomain-like"/>
    <property type="match status" value="1"/>
</dbReference>
<keyword evidence="2" id="KW-0539">Nucleus</keyword>
<feature type="region of interest" description="Disordered" evidence="3">
    <location>
        <begin position="118"/>
        <end position="137"/>
    </location>
</feature>
<feature type="domain" description="DIRP" evidence="5">
    <location>
        <begin position="615"/>
        <end position="716"/>
    </location>
</feature>
<dbReference type="Pfam" id="PF00249">
    <property type="entry name" value="Myb_DNA-binding"/>
    <property type="match status" value="1"/>
</dbReference>
<evidence type="ECO:0008006" key="8">
    <source>
        <dbReference type="Google" id="ProtNLM"/>
    </source>
</evidence>
<protein>
    <recommendedName>
        <fullName evidence="8">SANT domain-containing protein</fullName>
    </recommendedName>
</protein>
<dbReference type="GO" id="GO:0006357">
    <property type="term" value="P:regulation of transcription by RNA polymerase II"/>
    <property type="evidence" value="ECO:0007669"/>
    <property type="project" value="TreeGrafter"/>
</dbReference>
<feature type="compositionally biased region" description="Basic and acidic residues" evidence="3">
    <location>
        <begin position="325"/>
        <end position="339"/>
    </location>
</feature>
<evidence type="ECO:0000259" key="5">
    <source>
        <dbReference type="SMART" id="SM01135"/>
    </source>
</evidence>
<proteinExistence type="predicted"/>
<feature type="domain" description="Myb-like" evidence="4">
    <location>
        <begin position="44"/>
        <end position="92"/>
    </location>
</feature>
<dbReference type="InterPro" id="IPR010561">
    <property type="entry name" value="LIN-9/ALY1"/>
</dbReference>
<feature type="region of interest" description="Disordered" evidence="3">
    <location>
        <begin position="436"/>
        <end position="545"/>
    </location>
</feature>
<evidence type="ECO:0000313" key="6">
    <source>
        <dbReference type="EMBL" id="CAI0551253.1"/>
    </source>
</evidence>
<dbReference type="AlphaFoldDB" id="A0AAV0R4I0"/>
<name>A0AAV0R4I0_9ROSI</name>
<reference evidence="6" key="1">
    <citation type="submission" date="2022-08" db="EMBL/GenBank/DDBJ databases">
        <authorList>
            <person name="Gutierrez-Valencia J."/>
        </authorList>
    </citation>
    <scope>NUCLEOTIDE SEQUENCE</scope>
</reference>
<dbReference type="PANTHER" id="PTHR21689:SF5">
    <property type="entry name" value="PROTEIN ALWAYS EARLY 1-RELATED"/>
    <property type="match status" value="1"/>
</dbReference>
<dbReference type="InterPro" id="IPR033471">
    <property type="entry name" value="DIRP"/>
</dbReference>
<organism evidence="6 7">
    <name type="scientific">Linum tenue</name>
    <dbReference type="NCBI Taxonomy" id="586396"/>
    <lineage>
        <taxon>Eukaryota</taxon>
        <taxon>Viridiplantae</taxon>
        <taxon>Streptophyta</taxon>
        <taxon>Embryophyta</taxon>
        <taxon>Tracheophyta</taxon>
        <taxon>Spermatophyta</taxon>
        <taxon>Magnoliopsida</taxon>
        <taxon>eudicotyledons</taxon>
        <taxon>Gunneridae</taxon>
        <taxon>Pentapetalae</taxon>
        <taxon>rosids</taxon>
        <taxon>fabids</taxon>
        <taxon>Malpighiales</taxon>
        <taxon>Linaceae</taxon>
        <taxon>Linum</taxon>
    </lineage>
</organism>
<dbReference type="GO" id="GO:0005654">
    <property type="term" value="C:nucleoplasm"/>
    <property type="evidence" value="ECO:0007669"/>
    <property type="project" value="TreeGrafter"/>
</dbReference>
<evidence type="ECO:0000256" key="2">
    <source>
        <dbReference type="ARBA" id="ARBA00023242"/>
    </source>
</evidence>
<dbReference type="CDD" id="cd00167">
    <property type="entry name" value="SANT"/>
    <property type="match status" value="1"/>
</dbReference>
<dbReference type="PANTHER" id="PTHR21689">
    <property type="entry name" value="LIN-9"/>
    <property type="match status" value="1"/>
</dbReference>
<dbReference type="GO" id="GO:0006351">
    <property type="term" value="P:DNA-templated transcription"/>
    <property type="evidence" value="ECO:0007669"/>
    <property type="project" value="InterPro"/>
</dbReference>
<dbReference type="GO" id="GO:0017053">
    <property type="term" value="C:transcription repressor complex"/>
    <property type="evidence" value="ECO:0007669"/>
    <property type="project" value="InterPro"/>
</dbReference>
<dbReference type="Pfam" id="PF06584">
    <property type="entry name" value="DIRP"/>
    <property type="match status" value="1"/>
</dbReference>
<feature type="compositionally biased region" description="Polar residues" evidence="3">
    <location>
        <begin position="457"/>
        <end position="468"/>
    </location>
</feature>
<gene>
    <name evidence="6" type="ORF">LITE_LOCUS45881</name>
</gene>
<accession>A0AAV0R4I0</accession>
<dbReference type="InterPro" id="IPR001005">
    <property type="entry name" value="SANT/Myb"/>
</dbReference>
<sequence>MPPSRKKSVNKQFPIEVSPQKKARNWGENVEQVTAVKRKSAYKLGPPWHETEIQKFYKAYRKHGKDWERVTAEVSTRSLEMVEALYKLHRAYLSLPEGTASVHGLIAMVSDHYSVLQASSDSEREDNSVPQVPHKSLKRKRVKVPLSEQTELPVSTTADGCMSLLKRVRLLGGQPRAVGKRTPRFPVSYNKDNAINYAFQRNRKLNAVSREEEVAHVAALVLTETSRRGGSQVSQTSRGRIEQDTLSLVKSKDKKAESAVEKLYDVSIHDGRIQGAGSKVIRNVEYDGGVGLVERKEKKIRGKKMKVGVTDRLKGDGAQASGGTEEGKKMSGLSRKVDTKVSNGKLKVTSPQGEKRKSKKYFSGDEFSALDALQTLANLSVMESESSAQLNEETSTVDLESKSVIPQATFADHNRDITEGSSMNDKVRDTVIGVEATTSRKSKSRRVAETDGRHASEAQQPNDSMNDNSLKRRRPSVVSRAPSVEANTNPPLSDLVKTNDLPGKEILPVKGKQTSEVSDPSRQLKRSGSDYNSDPTSEPSGPSVAAEHCVNTQASLPMPSRKTRRKRFPYNIVGEKSKAIACSLPLQGGASHSKEDISSCLSSPLIRRWCTFEWFYSAIDYPWFTKREFVEYLNHVGLCHIPTLTRVEWGVIRSSLGKPRRFSEHFLREERSKLQQYRESVRKHYSELRAGVRNGLPTDLAKPLWVGQDVIAVHPRTREVHNGRVLTVDHEECRVQFYNSKIGVEVIQDVDCMPFHSMDNMPEALKRQKYFDAMKEVEINGYSDNRKLNSVGPVESVPTPMNTRIKQAQATENTTSQLKALGIQASDAQNVPLGQFSATSALDPTHSLNRKQGNQMHLPWLTSSANSNSYHNSFASQDTGSAAAAEIINSSRQRAHKMLDAALQAFSSKREGEDVFATIREALNKMDISRRGGTLSIQTSSESIVNLSSSLVSSPSELMTSCVATLLMIKMCTERQYPPADVAQIIDSAVTNLQPCCSQNLPIYREIQTCMGRIKTQILALVPT</sequence>
<evidence type="ECO:0000256" key="3">
    <source>
        <dbReference type="SAM" id="MobiDB-lite"/>
    </source>
</evidence>
<dbReference type="Proteomes" id="UP001154282">
    <property type="component" value="Unassembled WGS sequence"/>
</dbReference>
<dbReference type="GO" id="GO:0051726">
    <property type="term" value="P:regulation of cell cycle"/>
    <property type="evidence" value="ECO:0007669"/>
    <property type="project" value="TreeGrafter"/>
</dbReference>
<dbReference type="SUPFAM" id="SSF46689">
    <property type="entry name" value="Homeodomain-like"/>
    <property type="match status" value="1"/>
</dbReference>
<feature type="compositionally biased region" description="Basic and acidic residues" evidence="3">
    <location>
        <begin position="446"/>
        <end position="456"/>
    </location>
</feature>
<feature type="compositionally biased region" description="Polar residues" evidence="3">
    <location>
        <begin position="512"/>
        <end position="521"/>
    </location>
</feature>
<feature type="region of interest" description="Disordered" evidence="3">
    <location>
        <begin position="312"/>
        <end position="340"/>
    </location>
</feature>
<dbReference type="EMBL" id="CAMGYJ010000010">
    <property type="protein sequence ID" value="CAI0551253.1"/>
    <property type="molecule type" value="Genomic_DNA"/>
</dbReference>
<dbReference type="SMART" id="SM00717">
    <property type="entry name" value="SANT"/>
    <property type="match status" value="1"/>
</dbReference>
<evidence type="ECO:0000313" key="7">
    <source>
        <dbReference type="Proteomes" id="UP001154282"/>
    </source>
</evidence>
<keyword evidence="7" id="KW-1185">Reference proteome</keyword>
<evidence type="ECO:0000259" key="4">
    <source>
        <dbReference type="SMART" id="SM00717"/>
    </source>
</evidence>
<dbReference type="SMART" id="SM01135">
    <property type="entry name" value="DIRP"/>
    <property type="match status" value="1"/>
</dbReference>